<evidence type="ECO:0000313" key="2">
    <source>
        <dbReference type="Proteomes" id="UP000694851"/>
    </source>
</evidence>
<feature type="compositionally biased region" description="Low complexity" evidence="1">
    <location>
        <begin position="98"/>
        <end position="110"/>
    </location>
</feature>
<feature type="compositionally biased region" description="Basic and acidic residues" evidence="1">
    <location>
        <begin position="111"/>
        <end position="120"/>
    </location>
</feature>
<keyword evidence="2" id="KW-1185">Reference proteome</keyword>
<sequence>MSLIPKHQTPSSLSPGSAWVLERSAGRELPKSPCWRRRCVPGSRTDLERAARLKVHQQREGPPSPSPEPASHVFRTPQGRRPGWLRRAPSPPRTAAYSRGSRVSPRPSSSSERKVWGEGRRSGRELSERHLVILCRHEGSFLHEIPSWEQLEMRAVPDTEKVINKCLVFTNMNSRGVGHYEVRCIKMFSMDSSHWVLSSENEKTEVFSPRTFFVEVIVRSSHKALVPGKVRCALHDDISGASCVCFKFQIMGTWRMKN</sequence>
<evidence type="ECO:0000256" key="1">
    <source>
        <dbReference type="SAM" id="MobiDB-lite"/>
    </source>
</evidence>
<dbReference type="AlphaFoldDB" id="A0A8B7Q4V6"/>
<dbReference type="RefSeq" id="XP_019483755.1">
    <property type="nucleotide sequence ID" value="XM_019628210.1"/>
</dbReference>
<gene>
    <name evidence="3" type="primary">LOC109373941</name>
</gene>
<dbReference type="Proteomes" id="UP000694851">
    <property type="component" value="Unplaced"/>
</dbReference>
<feature type="region of interest" description="Disordered" evidence="1">
    <location>
        <begin position="46"/>
        <end position="120"/>
    </location>
</feature>
<reference evidence="3" key="1">
    <citation type="submission" date="2025-08" db="UniProtKB">
        <authorList>
            <consortium name="RefSeq"/>
        </authorList>
    </citation>
    <scope>IDENTIFICATION</scope>
    <source>
        <tissue evidence="3">Muscle</tissue>
    </source>
</reference>
<name>A0A8B7Q4V6_HIPAR</name>
<dbReference type="KEGG" id="hai:109373941"/>
<organism evidence="2 3">
    <name type="scientific">Hipposideros armiger</name>
    <name type="common">Great Himalayan leaf-nosed bat</name>
    <dbReference type="NCBI Taxonomy" id="186990"/>
    <lineage>
        <taxon>Eukaryota</taxon>
        <taxon>Metazoa</taxon>
        <taxon>Chordata</taxon>
        <taxon>Craniata</taxon>
        <taxon>Vertebrata</taxon>
        <taxon>Euteleostomi</taxon>
        <taxon>Mammalia</taxon>
        <taxon>Eutheria</taxon>
        <taxon>Laurasiatheria</taxon>
        <taxon>Chiroptera</taxon>
        <taxon>Yinpterochiroptera</taxon>
        <taxon>Rhinolophoidea</taxon>
        <taxon>Hipposideridae</taxon>
        <taxon>Hipposideros</taxon>
    </lineage>
</organism>
<proteinExistence type="predicted"/>
<protein>
    <submittedName>
        <fullName evidence="3">Uncharacterized protein LOC109373941</fullName>
    </submittedName>
</protein>
<dbReference type="GeneID" id="109373941"/>
<accession>A0A8B7Q4V6</accession>
<evidence type="ECO:0000313" key="3">
    <source>
        <dbReference type="RefSeq" id="XP_019483755.1"/>
    </source>
</evidence>